<evidence type="ECO:0000313" key="1">
    <source>
        <dbReference type="EMBL" id="SIS92357.1"/>
    </source>
</evidence>
<reference evidence="2" key="1">
    <citation type="submission" date="2017-01" db="EMBL/GenBank/DDBJ databases">
        <authorList>
            <person name="Varghese N."/>
            <person name="Submissions S."/>
        </authorList>
    </citation>
    <scope>NUCLEOTIDE SEQUENCE [LARGE SCALE GENOMIC DNA]</scope>
    <source>
        <strain evidence="2">DSM 24913</strain>
    </source>
</reference>
<proteinExistence type="predicted"/>
<gene>
    <name evidence="1" type="ORF">SAMN05421686_106128</name>
</gene>
<evidence type="ECO:0000313" key="2">
    <source>
        <dbReference type="Proteomes" id="UP000185639"/>
    </source>
</evidence>
<dbReference type="RefSeq" id="WP_076516004.1">
    <property type="nucleotide sequence ID" value="NZ_FTOH01000006.1"/>
</dbReference>
<dbReference type="STRING" id="484498.SAMN05421686_106128"/>
<dbReference type="EMBL" id="FTOH01000006">
    <property type="protein sequence ID" value="SIS92357.1"/>
    <property type="molecule type" value="Genomic_DNA"/>
</dbReference>
<protein>
    <submittedName>
        <fullName evidence="1">Uncharacterized protein</fullName>
    </submittedName>
</protein>
<name>A0A1N7N1V2_9GAMM</name>
<dbReference type="OrthoDB" id="8855241at2"/>
<sequence length="147" mass="17056">MSQFDQESIVYGVIRHIPSTEDLAARRERRTNWSAIQSLPVGLDDDFSLLKREMFSISGDDIFSGAYQTQIIHFAASYRAVEYEWESWLRQFESLLKAMHWVSATVHLETELSGKHTFNWQAEHGHTPSDAELRMSCEWEREGAFAI</sequence>
<dbReference type="AlphaFoldDB" id="A0A1N7N1V2"/>
<keyword evidence="2" id="KW-1185">Reference proteome</keyword>
<accession>A0A1N7N1V2</accession>
<organism evidence="1 2">
    <name type="scientific">Thalassolituus maritimus</name>
    <dbReference type="NCBI Taxonomy" id="484498"/>
    <lineage>
        <taxon>Bacteria</taxon>
        <taxon>Pseudomonadati</taxon>
        <taxon>Pseudomonadota</taxon>
        <taxon>Gammaproteobacteria</taxon>
        <taxon>Oceanospirillales</taxon>
        <taxon>Oceanospirillaceae</taxon>
        <taxon>Thalassolituus</taxon>
    </lineage>
</organism>
<dbReference type="Proteomes" id="UP000185639">
    <property type="component" value="Unassembled WGS sequence"/>
</dbReference>